<keyword evidence="2" id="KW-1185">Reference proteome</keyword>
<dbReference type="EMBL" id="JAMQOL010000038">
    <property type="protein sequence ID" value="MCM4081168.1"/>
    <property type="molecule type" value="Genomic_DNA"/>
</dbReference>
<reference evidence="1 2" key="1">
    <citation type="submission" date="2022-06" db="EMBL/GenBank/DDBJ databases">
        <title>Actinoplanes abujensis sp. nov., isolated from Nigerian arid soil.</title>
        <authorList>
            <person name="Ding P."/>
        </authorList>
    </citation>
    <scope>NUCLEOTIDE SEQUENCE [LARGE SCALE GENOMIC DNA]</scope>
    <source>
        <strain evidence="2">TRM88002</strain>
    </source>
</reference>
<organism evidence="1 2">
    <name type="scientific">Paractinoplanes hotanensis</name>
    <dbReference type="NCBI Taxonomy" id="2906497"/>
    <lineage>
        <taxon>Bacteria</taxon>
        <taxon>Bacillati</taxon>
        <taxon>Actinomycetota</taxon>
        <taxon>Actinomycetes</taxon>
        <taxon>Micromonosporales</taxon>
        <taxon>Micromonosporaceae</taxon>
        <taxon>Paractinoplanes</taxon>
    </lineage>
</organism>
<dbReference type="Proteomes" id="UP001523216">
    <property type="component" value="Unassembled WGS sequence"/>
</dbReference>
<protein>
    <submittedName>
        <fullName evidence="1">Uncharacterized protein</fullName>
    </submittedName>
</protein>
<proteinExistence type="predicted"/>
<dbReference type="RefSeq" id="WP_251800966.1">
    <property type="nucleotide sequence ID" value="NZ_JAMQOL010000038.1"/>
</dbReference>
<name>A0ABT0Y6J8_9ACTN</name>
<gene>
    <name evidence="1" type="ORF">LXN57_26700</name>
</gene>
<comment type="caution">
    <text evidence="1">The sequence shown here is derived from an EMBL/GenBank/DDBJ whole genome shotgun (WGS) entry which is preliminary data.</text>
</comment>
<evidence type="ECO:0000313" key="1">
    <source>
        <dbReference type="EMBL" id="MCM4081168.1"/>
    </source>
</evidence>
<sequence length="77" mass="7778">MSAPTTVGHSDSGTSANRCSATPFSAAASAHVIYRMAPAGGTISSKANCREVRAGLHEFKHDGRAVVQPGDGLGASH</sequence>
<evidence type="ECO:0000313" key="2">
    <source>
        <dbReference type="Proteomes" id="UP001523216"/>
    </source>
</evidence>
<accession>A0ABT0Y6J8</accession>